<organism evidence="1 2">
    <name type="scientific">Eretmocerus hayati</name>
    <dbReference type="NCBI Taxonomy" id="131215"/>
    <lineage>
        <taxon>Eukaryota</taxon>
        <taxon>Metazoa</taxon>
        <taxon>Ecdysozoa</taxon>
        <taxon>Arthropoda</taxon>
        <taxon>Hexapoda</taxon>
        <taxon>Insecta</taxon>
        <taxon>Pterygota</taxon>
        <taxon>Neoptera</taxon>
        <taxon>Endopterygota</taxon>
        <taxon>Hymenoptera</taxon>
        <taxon>Apocrita</taxon>
        <taxon>Proctotrupomorpha</taxon>
        <taxon>Chalcidoidea</taxon>
        <taxon>Aphelinidae</taxon>
        <taxon>Aphelininae</taxon>
        <taxon>Eretmocerus</taxon>
    </lineage>
</organism>
<gene>
    <name evidence="1" type="ORF">QAD02_001888</name>
</gene>
<dbReference type="EMBL" id="CM056743">
    <property type="protein sequence ID" value="KAJ8670629.1"/>
    <property type="molecule type" value="Genomic_DNA"/>
</dbReference>
<protein>
    <submittedName>
        <fullName evidence="1">Uncharacterized protein</fullName>
    </submittedName>
</protein>
<accession>A0ACC2NHB5</accession>
<sequence>MDARLRCCKSIENHSFTMDRNEDIGLMIKKGVGYDVIQKYIELGADVKKRSNAGETPIETAVMKGDPELVQLLLDNGASVSIPPRRMTQCLAQAYMRIIPDRRITAGNKLDLVRILLFHGMVFSDLSGYPILPPLILETVTCDVLRELIIAGLFVPGFYEEEDELALTIALCNPDKDVWKYLVTNNIVDINDFDSEGRSILMLEARYNSPYLIELITAGANPNEYNGAMSPLSQAMYEVGVTKNFEFMFSISEPLNICLAFANATIMGYVNYKNYIIKQLALKSIDVLHPAVVMLKRNFGNHFDNEFDPCFMELQNELDDDFAGGVKWVDLVMSIDVHEFIGNRCVCKYVLDRMRPIPARYYWEEIFDKIFELRNLVLKREEAESKLSDLLGLDVNAYHNILRKITDNLQDTDWQNLIEV</sequence>
<name>A0ACC2NHB5_9HYME</name>
<reference evidence="1" key="1">
    <citation type="submission" date="2023-04" db="EMBL/GenBank/DDBJ databases">
        <title>A chromosome-level genome assembly of the parasitoid wasp Eretmocerus hayati.</title>
        <authorList>
            <person name="Zhong Y."/>
            <person name="Liu S."/>
            <person name="Liu Y."/>
        </authorList>
    </citation>
    <scope>NUCLEOTIDE SEQUENCE</scope>
    <source>
        <strain evidence="1">ZJU_SS_LIU_2023</strain>
    </source>
</reference>
<proteinExistence type="predicted"/>
<evidence type="ECO:0000313" key="1">
    <source>
        <dbReference type="EMBL" id="KAJ8670629.1"/>
    </source>
</evidence>
<comment type="caution">
    <text evidence="1">The sequence shown here is derived from an EMBL/GenBank/DDBJ whole genome shotgun (WGS) entry which is preliminary data.</text>
</comment>
<keyword evidence="2" id="KW-1185">Reference proteome</keyword>
<evidence type="ECO:0000313" key="2">
    <source>
        <dbReference type="Proteomes" id="UP001239111"/>
    </source>
</evidence>
<dbReference type="Proteomes" id="UP001239111">
    <property type="component" value="Chromosome 3"/>
</dbReference>